<dbReference type="EMBL" id="JAUSTU010000033">
    <property type="protein sequence ID" value="MDQ0157635.1"/>
    <property type="molecule type" value="Genomic_DNA"/>
</dbReference>
<evidence type="ECO:0000313" key="5">
    <source>
        <dbReference type="EMBL" id="MDQ0157635.1"/>
    </source>
</evidence>
<dbReference type="PANTHER" id="PTHR43280:SF2">
    <property type="entry name" value="HTH-TYPE TRANSCRIPTIONAL REGULATOR EXSA"/>
    <property type="match status" value="1"/>
</dbReference>
<sequence>MKKLVIYFLNQMGICVGDIKDISPHSHHFIQISIGHQKGFNVLFKEKKIHTHAMIISNDVEHQFTGLDARQVIILIDPESIIGQELKSKVLGKKMFLNLDVNLRLLFRSVNAEEPLQVNELQDILGKLFDHLIGYDQSQNKSENHIDPRVANIQCLIKNEGIELNSTALAKAVFLSESRLMHLFKEEVGISIKYFILWQKLLRAIHLMLNGKSFTIAAVNAGFSDSAHLSRTFRRMFGVTPSEVFKNSSSVQVIMEN</sequence>
<protein>
    <submittedName>
        <fullName evidence="5">AraC-like DNA-binding protein</fullName>
    </submittedName>
</protein>
<dbReference type="SMART" id="SM00342">
    <property type="entry name" value="HTH_ARAC"/>
    <property type="match status" value="1"/>
</dbReference>
<dbReference type="InterPro" id="IPR018060">
    <property type="entry name" value="HTH_AraC"/>
</dbReference>
<dbReference type="InterPro" id="IPR018062">
    <property type="entry name" value="HTH_AraC-typ_CS"/>
</dbReference>
<gene>
    <name evidence="5" type="ORF">J2S07_003980</name>
</gene>
<dbReference type="RefSeq" id="WP_307152088.1">
    <property type="nucleotide sequence ID" value="NZ_JAUSTU010000033.1"/>
</dbReference>
<reference evidence="5 6" key="1">
    <citation type="submission" date="2023-07" db="EMBL/GenBank/DDBJ databases">
        <title>Genomic Encyclopedia of Type Strains, Phase IV (KMG-IV): sequencing the most valuable type-strain genomes for metagenomic binning, comparative biology and taxonomic classification.</title>
        <authorList>
            <person name="Goeker M."/>
        </authorList>
    </citation>
    <scope>NUCLEOTIDE SEQUENCE [LARGE SCALE GENOMIC DNA]</scope>
    <source>
        <strain evidence="5 6">DSM 23948</strain>
    </source>
</reference>
<evidence type="ECO:0000313" key="6">
    <source>
        <dbReference type="Proteomes" id="UP001231362"/>
    </source>
</evidence>
<evidence type="ECO:0000256" key="3">
    <source>
        <dbReference type="ARBA" id="ARBA00023163"/>
    </source>
</evidence>
<evidence type="ECO:0000259" key="4">
    <source>
        <dbReference type="PROSITE" id="PS01124"/>
    </source>
</evidence>
<keyword evidence="2" id="KW-0238">DNA-binding</keyword>
<dbReference type="SUPFAM" id="SSF46689">
    <property type="entry name" value="Homeodomain-like"/>
    <property type="match status" value="1"/>
</dbReference>
<name>A0ABT9VA12_9BACL</name>
<organism evidence="5 6">
    <name type="scientific">Anoxybacillus andreesenii</name>
    <dbReference type="NCBI Taxonomy" id="1325932"/>
    <lineage>
        <taxon>Bacteria</taxon>
        <taxon>Bacillati</taxon>
        <taxon>Bacillota</taxon>
        <taxon>Bacilli</taxon>
        <taxon>Bacillales</taxon>
        <taxon>Anoxybacillaceae</taxon>
        <taxon>Anoxybacillus</taxon>
    </lineage>
</organism>
<dbReference type="Pfam" id="PF12833">
    <property type="entry name" value="HTH_18"/>
    <property type="match status" value="1"/>
</dbReference>
<comment type="caution">
    <text evidence="5">The sequence shown here is derived from an EMBL/GenBank/DDBJ whole genome shotgun (WGS) entry which is preliminary data.</text>
</comment>
<evidence type="ECO:0000256" key="1">
    <source>
        <dbReference type="ARBA" id="ARBA00023015"/>
    </source>
</evidence>
<evidence type="ECO:0000256" key="2">
    <source>
        <dbReference type="ARBA" id="ARBA00023125"/>
    </source>
</evidence>
<dbReference type="PANTHER" id="PTHR43280">
    <property type="entry name" value="ARAC-FAMILY TRANSCRIPTIONAL REGULATOR"/>
    <property type="match status" value="1"/>
</dbReference>
<dbReference type="PROSITE" id="PS00041">
    <property type="entry name" value="HTH_ARAC_FAMILY_1"/>
    <property type="match status" value="1"/>
</dbReference>
<dbReference type="Gene3D" id="1.10.10.60">
    <property type="entry name" value="Homeodomain-like"/>
    <property type="match status" value="1"/>
</dbReference>
<accession>A0ABT9VA12</accession>
<dbReference type="PROSITE" id="PS01124">
    <property type="entry name" value="HTH_ARAC_FAMILY_2"/>
    <property type="match status" value="1"/>
</dbReference>
<dbReference type="Proteomes" id="UP001231362">
    <property type="component" value="Unassembled WGS sequence"/>
</dbReference>
<feature type="domain" description="HTH araC/xylS-type" evidence="4">
    <location>
        <begin position="147"/>
        <end position="247"/>
    </location>
</feature>
<keyword evidence="1" id="KW-0805">Transcription regulation</keyword>
<proteinExistence type="predicted"/>
<dbReference type="InterPro" id="IPR009057">
    <property type="entry name" value="Homeodomain-like_sf"/>
</dbReference>
<keyword evidence="6" id="KW-1185">Reference proteome</keyword>
<keyword evidence="3" id="KW-0804">Transcription</keyword>